<keyword evidence="1" id="KW-0812">Transmembrane</keyword>
<sequence>MFGFDMFSGMFSLVFIFIIGVFIFTIVKGISEWSSNNRQPIVPVDSKITSKRMSVTHHNHGENGMSHNSTSYYVTFEFENSERLELKVSGSDYGLMSEGDRGVLSFQGTRFISFKRS</sequence>
<name>A0A6N3EWV4_9CLOT</name>
<dbReference type="EMBL" id="CACRTO010000021">
    <property type="protein sequence ID" value="VYU43473.1"/>
    <property type="molecule type" value="Genomic_DNA"/>
</dbReference>
<reference evidence="2" key="1">
    <citation type="submission" date="2019-11" db="EMBL/GenBank/DDBJ databases">
        <authorList>
            <person name="Feng L."/>
        </authorList>
    </citation>
    <scope>NUCLEOTIDE SEQUENCE</scope>
    <source>
        <strain evidence="2">CTertiumLFYP3</strain>
    </source>
</reference>
<dbReference type="Pfam" id="PF10694">
    <property type="entry name" value="DUF2500"/>
    <property type="match status" value="1"/>
</dbReference>
<evidence type="ECO:0008006" key="3">
    <source>
        <dbReference type="Google" id="ProtNLM"/>
    </source>
</evidence>
<accession>A0A6N3EWV4</accession>
<gene>
    <name evidence="2" type="ORF">CTLFYP3_02424</name>
</gene>
<keyword evidence="1" id="KW-1133">Transmembrane helix</keyword>
<keyword evidence="1" id="KW-0472">Membrane</keyword>
<dbReference type="InterPro" id="IPR019635">
    <property type="entry name" value="DUF2500"/>
</dbReference>
<protein>
    <recommendedName>
        <fullName evidence="3">DUF2500 domain-containing protein</fullName>
    </recommendedName>
</protein>
<dbReference type="AlphaFoldDB" id="A0A6N3EWV4"/>
<organism evidence="2">
    <name type="scientific">Clostridium tertium</name>
    <dbReference type="NCBI Taxonomy" id="1559"/>
    <lineage>
        <taxon>Bacteria</taxon>
        <taxon>Bacillati</taxon>
        <taxon>Bacillota</taxon>
        <taxon>Clostridia</taxon>
        <taxon>Eubacteriales</taxon>
        <taxon>Clostridiaceae</taxon>
        <taxon>Clostridium</taxon>
    </lineage>
</organism>
<dbReference type="Gene3D" id="2.40.50.660">
    <property type="match status" value="1"/>
</dbReference>
<evidence type="ECO:0000256" key="1">
    <source>
        <dbReference type="SAM" id="Phobius"/>
    </source>
</evidence>
<evidence type="ECO:0000313" key="2">
    <source>
        <dbReference type="EMBL" id="VYU43473.1"/>
    </source>
</evidence>
<feature type="transmembrane region" description="Helical" evidence="1">
    <location>
        <begin position="6"/>
        <end position="27"/>
    </location>
</feature>
<dbReference type="RefSeq" id="WP_156626856.1">
    <property type="nucleotide sequence ID" value="NZ_CACRTO010000021.1"/>
</dbReference>
<proteinExistence type="predicted"/>